<keyword evidence="3 6" id="KW-0812">Transmembrane</keyword>
<evidence type="ECO:0000313" key="9">
    <source>
        <dbReference type="Proteomes" id="UP001182556"/>
    </source>
</evidence>
<feature type="domain" description="3-oxo-5-alpha-steroid 4-dehydrogenase C-terminal" evidence="7">
    <location>
        <begin position="114"/>
        <end position="216"/>
    </location>
</feature>
<evidence type="ECO:0000256" key="5">
    <source>
        <dbReference type="ARBA" id="ARBA00023136"/>
    </source>
</evidence>
<protein>
    <recommendedName>
        <fullName evidence="7">3-oxo-5-alpha-steroid 4-dehydrogenase C-terminal domain-containing protein</fullName>
    </recommendedName>
</protein>
<evidence type="ECO:0000259" key="7">
    <source>
        <dbReference type="Pfam" id="PF02544"/>
    </source>
</evidence>
<dbReference type="GO" id="GO:0016020">
    <property type="term" value="C:membrane"/>
    <property type="evidence" value="ECO:0007669"/>
    <property type="project" value="UniProtKB-SubCell"/>
</dbReference>
<organism evidence="8 9">
    <name type="scientific">Papiliotrema laurentii</name>
    <name type="common">Cryptococcus laurentii</name>
    <dbReference type="NCBI Taxonomy" id="5418"/>
    <lineage>
        <taxon>Eukaryota</taxon>
        <taxon>Fungi</taxon>
        <taxon>Dikarya</taxon>
        <taxon>Basidiomycota</taxon>
        <taxon>Agaricomycotina</taxon>
        <taxon>Tremellomycetes</taxon>
        <taxon>Tremellales</taxon>
        <taxon>Rhynchogastremaceae</taxon>
        <taxon>Papiliotrema</taxon>
    </lineage>
</organism>
<reference evidence="8" key="1">
    <citation type="submission" date="2023-02" db="EMBL/GenBank/DDBJ databases">
        <title>Identification and recombinant expression of a fungal hydrolase from Papiliotrema laurentii that hydrolyzes apple cutin and clears colloidal polyester polyurethane.</title>
        <authorList>
            <consortium name="DOE Joint Genome Institute"/>
            <person name="Roman V.A."/>
            <person name="Bojanowski C."/>
            <person name="Crable B.R."/>
            <person name="Wagner D.N."/>
            <person name="Hung C.S."/>
            <person name="Nadeau L.J."/>
            <person name="Schratz L."/>
            <person name="Haridas S."/>
            <person name="Pangilinan J."/>
            <person name="Lipzen A."/>
            <person name="Na H."/>
            <person name="Yan M."/>
            <person name="Ng V."/>
            <person name="Grigoriev I.V."/>
            <person name="Spatafora J.W."/>
            <person name="Barlow D."/>
            <person name="Biffinger J."/>
            <person name="Kelley-Loughnane N."/>
            <person name="Varaljay V.A."/>
            <person name="Crookes-Goodson W.J."/>
        </authorList>
    </citation>
    <scope>NUCLEOTIDE SEQUENCE</scope>
    <source>
        <strain evidence="8">5307AH</strain>
    </source>
</reference>
<comment type="similarity">
    <text evidence="2">Belongs to the steroid 5-alpha reductase family.</text>
</comment>
<dbReference type="AlphaFoldDB" id="A0AAD9CYG7"/>
<dbReference type="PANTHER" id="PTHR10556">
    <property type="entry name" value="3-OXO-5-ALPHA-STEROID 4-DEHYDROGENASE"/>
    <property type="match status" value="1"/>
</dbReference>
<name>A0AAD9CYG7_PAPLA</name>
<evidence type="ECO:0000313" key="8">
    <source>
        <dbReference type="EMBL" id="KAK1924319.1"/>
    </source>
</evidence>
<evidence type="ECO:0000256" key="3">
    <source>
        <dbReference type="ARBA" id="ARBA00022692"/>
    </source>
</evidence>
<proteinExistence type="inferred from homology"/>
<evidence type="ECO:0000256" key="1">
    <source>
        <dbReference type="ARBA" id="ARBA00004141"/>
    </source>
</evidence>
<dbReference type="EMBL" id="JAODAN010000005">
    <property type="protein sequence ID" value="KAK1924319.1"/>
    <property type="molecule type" value="Genomic_DNA"/>
</dbReference>
<evidence type="ECO:0000256" key="2">
    <source>
        <dbReference type="ARBA" id="ARBA00007742"/>
    </source>
</evidence>
<accession>A0AAD9CYG7</accession>
<keyword evidence="9" id="KW-1185">Reference proteome</keyword>
<dbReference type="InterPro" id="IPR039357">
    <property type="entry name" value="SRD5A/TECR"/>
</dbReference>
<feature type="transmembrane region" description="Helical" evidence="6">
    <location>
        <begin position="112"/>
        <end position="139"/>
    </location>
</feature>
<sequence>MPIASLSRHAPGLFTPALELYHLLPLHMPLTLFLLDAPFGRFAPKGKKWVVNGNISWFCMEIVAPSVLLWTLGSIPVQLSTNSAVLAGVYITHYFHRAIMSPLVLSPKRSDVHIIVPIVAAVYNVLNAYCLAVGLAFYPAPQSSRTLWCLAGWAVGFLGNVYHDEILNDLRRPDAQKLVTSPSKEHEKDKKAGNGRYAIPRGGLFDVVSFPNYLCE</sequence>
<feature type="transmembrane region" description="Helical" evidence="6">
    <location>
        <begin position="20"/>
        <end position="37"/>
    </location>
</feature>
<keyword evidence="4 6" id="KW-1133">Transmembrane helix</keyword>
<comment type="subcellular location">
    <subcellularLocation>
        <location evidence="1">Membrane</location>
        <topology evidence="1">Multi-pass membrane protein</topology>
    </subcellularLocation>
</comment>
<dbReference type="GO" id="GO:0016627">
    <property type="term" value="F:oxidoreductase activity, acting on the CH-CH group of donors"/>
    <property type="evidence" value="ECO:0007669"/>
    <property type="project" value="InterPro"/>
</dbReference>
<feature type="transmembrane region" description="Helical" evidence="6">
    <location>
        <begin position="49"/>
        <end position="72"/>
    </location>
</feature>
<gene>
    <name evidence="8" type="ORF">DB88DRAFT_278549</name>
</gene>
<dbReference type="InterPro" id="IPR001104">
    <property type="entry name" value="3-oxo-5_a-steroid_4-DH_C"/>
</dbReference>
<dbReference type="PROSITE" id="PS50244">
    <property type="entry name" value="S5A_REDUCTASE"/>
    <property type="match status" value="1"/>
</dbReference>
<dbReference type="Proteomes" id="UP001182556">
    <property type="component" value="Unassembled WGS sequence"/>
</dbReference>
<evidence type="ECO:0000256" key="6">
    <source>
        <dbReference type="SAM" id="Phobius"/>
    </source>
</evidence>
<dbReference type="PANTHER" id="PTHR10556:SF43">
    <property type="entry name" value="STEROID 5-ALPHA-REDUCTASE DET2"/>
    <property type="match status" value="1"/>
</dbReference>
<dbReference type="Pfam" id="PF02544">
    <property type="entry name" value="Steroid_dh"/>
    <property type="match status" value="1"/>
</dbReference>
<dbReference type="GO" id="GO:0006629">
    <property type="term" value="P:lipid metabolic process"/>
    <property type="evidence" value="ECO:0007669"/>
    <property type="project" value="InterPro"/>
</dbReference>
<evidence type="ECO:0000256" key="4">
    <source>
        <dbReference type="ARBA" id="ARBA00022989"/>
    </source>
</evidence>
<keyword evidence="5 6" id="KW-0472">Membrane</keyword>
<comment type="caution">
    <text evidence="8">The sequence shown here is derived from an EMBL/GenBank/DDBJ whole genome shotgun (WGS) entry which is preliminary data.</text>
</comment>